<evidence type="ECO:0000313" key="5">
    <source>
        <dbReference type="EMBL" id="PDX83300.1"/>
    </source>
</evidence>
<proteinExistence type="predicted"/>
<dbReference type="PANTHER" id="PTHR43537">
    <property type="entry name" value="TRANSCRIPTIONAL REGULATOR, GNTR FAMILY"/>
    <property type="match status" value="1"/>
</dbReference>
<dbReference type="GO" id="GO:0003700">
    <property type="term" value="F:DNA-binding transcription factor activity"/>
    <property type="evidence" value="ECO:0007669"/>
    <property type="project" value="InterPro"/>
</dbReference>
<evidence type="ECO:0000259" key="4">
    <source>
        <dbReference type="PROSITE" id="PS50949"/>
    </source>
</evidence>
<dbReference type="SUPFAM" id="SSF46785">
    <property type="entry name" value="Winged helix' DNA-binding domain"/>
    <property type="match status" value="1"/>
</dbReference>
<evidence type="ECO:0000313" key="6">
    <source>
        <dbReference type="Proteomes" id="UP000220480"/>
    </source>
</evidence>
<dbReference type="PRINTS" id="PR00035">
    <property type="entry name" value="HTHGNTR"/>
</dbReference>
<feature type="domain" description="HTH gntR-type" evidence="4">
    <location>
        <begin position="7"/>
        <end position="74"/>
    </location>
</feature>
<dbReference type="EMBL" id="NMTZ01000026">
    <property type="protein sequence ID" value="PDX83300.1"/>
    <property type="molecule type" value="Genomic_DNA"/>
</dbReference>
<comment type="caution">
    <text evidence="5">The sequence shown here is derived from an EMBL/GenBank/DDBJ whole genome shotgun (WGS) entry which is preliminary data.</text>
</comment>
<dbReference type="PROSITE" id="PS50949">
    <property type="entry name" value="HTH_GNTR"/>
    <property type="match status" value="1"/>
</dbReference>
<dbReference type="InterPro" id="IPR036388">
    <property type="entry name" value="WH-like_DNA-bd_sf"/>
</dbReference>
<dbReference type="AlphaFoldDB" id="A0A2A7AW50"/>
<dbReference type="CDD" id="cd07377">
    <property type="entry name" value="WHTH_GntR"/>
    <property type="match status" value="1"/>
</dbReference>
<dbReference type="InterPro" id="IPR011711">
    <property type="entry name" value="GntR_C"/>
</dbReference>
<accession>A0A2A7AW50</accession>
<evidence type="ECO:0000256" key="1">
    <source>
        <dbReference type="ARBA" id="ARBA00023015"/>
    </source>
</evidence>
<dbReference type="InterPro" id="IPR008920">
    <property type="entry name" value="TF_FadR/GntR_C"/>
</dbReference>
<dbReference type="Gene3D" id="1.20.120.530">
    <property type="entry name" value="GntR ligand-binding domain-like"/>
    <property type="match status" value="1"/>
</dbReference>
<evidence type="ECO:0000256" key="3">
    <source>
        <dbReference type="ARBA" id="ARBA00023163"/>
    </source>
</evidence>
<dbReference type="Proteomes" id="UP000220480">
    <property type="component" value="Unassembled WGS sequence"/>
</dbReference>
<name>A0A2A7AW50_9FIRM</name>
<dbReference type="PANTHER" id="PTHR43537:SF45">
    <property type="entry name" value="GNTR FAMILY REGULATORY PROTEIN"/>
    <property type="match status" value="1"/>
</dbReference>
<dbReference type="GO" id="GO:0003677">
    <property type="term" value="F:DNA binding"/>
    <property type="evidence" value="ECO:0007669"/>
    <property type="project" value="UniProtKB-KW"/>
</dbReference>
<keyword evidence="2" id="KW-0238">DNA-binding</keyword>
<evidence type="ECO:0000256" key="2">
    <source>
        <dbReference type="ARBA" id="ARBA00023125"/>
    </source>
</evidence>
<organism evidence="5 6">
    <name type="scientific">Faecalibacterium prausnitzii</name>
    <dbReference type="NCBI Taxonomy" id="853"/>
    <lineage>
        <taxon>Bacteria</taxon>
        <taxon>Bacillati</taxon>
        <taxon>Bacillota</taxon>
        <taxon>Clostridia</taxon>
        <taxon>Eubacteriales</taxon>
        <taxon>Oscillospiraceae</taxon>
        <taxon>Faecalibacterium</taxon>
    </lineage>
</organism>
<dbReference type="Pfam" id="PF07729">
    <property type="entry name" value="FCD"/>
    <property type="match status" value="1"/>
</dbReference>
<gene>
    <name evidence="5" type="ORF">CGS59_10450</name>
</gene>
<protein>
    <submittedName>
        <fullName evidence="5">Transcriptional regulator</fullName>
    </submittedName>
</protein>
<dbReference type="RefSeq" id="WP_097779882.1">
    <property type="nucleotide sequence ID" value="NZ_NMTZ01000026.1"/>
</dbReference>
<dbReference type="InterPro" id="IPR036390">
    <property type="entry name" value="WH_DNA-bd_sf"/>
</dbReference>
<keyword evidence="1" id="KW-0805">Transcription regulation</keyword>
<dbReference type="SUPFAM" id="SSF48008">
    <property type="entry name" value="GntR ligand-binding domain-like"/>
    <property type="match status" value="1"/>
</dbReference>
<dbReference type="SMART" id="SM00895">
    <property type="entry name" value="FCD"/>
    <property type="match status" value="1"/>
</dbReference>
<dbReference type="SMART" id="SM00345">
    <property type="entry name" value="HTH_GNTR"/>
    <property type="match status" value="1"/>
</dbReference>
<reference evidence="5 6" key="1">
    <citation type="journal article" date="2017" name="Front. Microbiol.">
        <title>New Insights into the Diversity of the Genus Faecalibacterium.</title>
        <authorList>
            <person name="Benevides L."/>
            <person name="Burman S."/>
            <person name="Martin R."/>
            <person name="Robert V."/>
            <person name="Thomas M."/>
            <person name="Miquel S."/>
            <person name="Chain F."/>
            <person name="Sokol H."/>
            <person name="Bermudez-Humaran L.G."/>
            <person name="Morrison M."/>
            <person name="Langella P."/>
            <person name="Azevedo V.A."/>
            <person name="Chatel J.M."/>
            <person name="Soares S."/>
        </authorList>
    </citation>
    <scope>NUCLEOTIDE SEQUENCE [LARGE SCALE GENOMIC DNA]</scope>
    <source>
        <strain evidence="5 6">CNCM I 4644</strain>
    </source>
</reference>
<keyword evidence="3" id="KW-0804">Transcription</keyword>
<dbReference type="Pfam" id="PF00392">
    <property type="entry name" value="GntR"/>
    <property type="match status" value="1"/>
</dbReference>
<dbReference type="Gene3D" id="1.10.10.10">
    <property type="entry name" value="Winged helix-like DNA-binding domain superfamily/Winged helix DNA-binding domain"/>
    <property type="match status" value="1"/>
</dbReference>
<sequence>MGEFAFQTLRESITSAIRSKILTGELQPGVKLAEQKLAEEFGSSRAPIREALRQLEQEGMVEYSRNVGCSVRRVKPEDAYEIYLLRANLEMTALRYFDCKFPEEDLRALRGILEEMRSVRPGDLSQIVENDNRFHAVIVQRAGLPRLLKFWDDLNYGNLLVGANSGSNHETLAQRQNGIHTKLYEALASGDTEAACRAVYAHYMEPMERMRSANSAVQAADEAAK</sequence>
<dbReference type="InterPro" id="IPR000524">
    <property type="entry name" value="Tscrpt_reg_HTH_GntR"/>
</dbReference>